<dbReference type="InterPro" id="IPR036890">
    <property type="entry name" value="HATPase_C_sf"/>
</dbReference>
<keyword evidence="3" id="KW-0808">Transferase</keyword>
<dbReference type="SUPFAM" id="SSF158472">
    <property type="entry name" value="HAMP domain-like"/>
    <property type="match status" value="1"/>
</dbReference>
<keyword evidence="5" id="KW-1133">Transmembrane helix</keyword>
<dbReference type="Gene3D" id="6.10.340.10">
    <property type="match status" value="1"/>
</dbReference>
<protein>
    <submittedName>
        <fullName evidence="7">Histidine kinase</fullName>
    </submittedName>
</protein>
<evidence type="ECO:0000313" key="7">
    <source>
        <dbReference type="EMBL" id="MCU6686363.1"/>
    </source>
</evidence>
<comment type="subcellular location">
    <subcellularLocation>
        <location evidence="1">Membrane</location>
    </subcellularLocation>
</comment>
<feature type="transmembrane region" description="Helical" evidence="5">
    <location>
        <begin position="272"/>
        <end position="291"/>
    </location>
</feature>
<dbReference type="Proteomes" id="UP001652431">
    <property type="component" value="Unassembled WGS sequence"/>
</dbReference>
<dbReference type="RefSeq" id="WP_158369444.1">
    <property type="nucleotide sequence ID" value="NZ_JAOQJU010000006.1"/>
</dbReference>
<dbReference type="InterPro" id="IPR003594">
    <property type="entry name" value="HATPase_dom"/>
</dbReference>
<dbReference type="InterPro" id="IPR003660">
    <property type="entry name" value="HAMP_dom"/>
</dbReference>
<dbReference type="EMBL" id="JAOQJU010000006">
    <property type="protein sequence ID" value="MCU6686363.1"/>
    <property type="molecule type" value="Genomic_DNA"/>
</dbReference>
<dbReference type="Pfam" id="PF02518">
    <property type="entry name" value="HATPase_c"/>
    <property type="match status" value="1"/>
</dbReference>
<dbReference type="PANTHER" id="PTHR34220">
    <property type="entry name" value="SENSOR HISTIDINE KINASE YPDA"/>
    <property type="match status" value="1"/>
</dbReference>
<keyword evidence="5" id="KW-0472">Membrane</keyword>
<evidence type="ECO:0000256" key="4">
    <source>
        <dbReference type="ARBA" id="ARBA00022777"/>
    </source>
</evidence>
<keyword evidence="4 7" id="KW-0418">Kinase</keyword>
<dbReference type="SUPFAM" id="SSF55874">
    <property type="entry name" value="ATPase domain of HSP90 chaperone/DNA topoisomerase II/histidine kinase"/>
    <property type="match status" value="1"/>
</dbReference>
<dbReference type="PANTHER" id="PTHR34220:SF7">
    <property type="entry name" value="SENSOR HISTIDINE KINASE YPDA"/>
    <property type="match status" value="1"/>
</dbReference>
<dbReference type="InterPro" id="IPR010559">
    <property type="entry name" value="Sig_transdc_His_kin_internal"/>
</dbReference>
<evidence type="ECO:0000256" key="5">
    <source>
        <dbReference type="SAM" id="Phobius"/>
    </source>
</evidence>
<evidence type="ECO:0000256" key="1">
    <source>
        <dbReference type="ARBA" id="ARBA00004370"/>
    </source>
</evidence>
<dbReference type="Pfam" id="PF00672">
    <property type="entry name" value="HAMP"/>
    <property type="match status" value="1"/>
</dbReference>
<dbReference type="InterPro" id="IPR050640">
    <property type="entry name" value="Bact_2-comp_sensor_kinase"/>
</dbReference>
<dbReference type="Gene3D" id="3.30.565.10">
    <property type="entry name" value="Histidine kinase-like ATPase, C-terminal domain"/>
    <property type="match status" value="1"/>
</dbReference>
<name>A0ABT2RLS7_9FIRM</name>
<evidence type="ECO:0000313" key="8">
    <source>
        <dbReference type="Proteomes" id="UP001652431"/>
    </source>
</evidence>
<accession>A0ABT2RLS7</accession>
<evidence type="ECO:0000259" key="6">
    <source>
        <dbReference type="PROSITE" id="PS50885"/>
    </source>
</evidence>
<evidence type="ECO:0000256" key="2">
    <source>
        <dbReference type="ARBA" id="ARBA00022553"/>
    </source>
</evidence>
<evidence type="ECO:0000256" key="3">
    <source>
        <dbReference type="ARBA" id="ARBA00022679"/>
    </source>
</evidence>
<dbReference type="CDD" id="cd06225">
    <property type="entry name" value="HAMP"/>
    <property type="match status" value="1"/>
</dbReference>
<keyword evidence="2" id="KW-0597">Phosphoprotein</keyword>
<dbReference type="GO" id="GO:0016301">
    <property type="term" value="F:kinase activity"/>
    <property type="evidence" value="ECO:0007669"/>
    <property type="project" value="UniProtKB-KW"/>
</dbReference>
<proteinExistence type="predicted"/>
<dbReference type="Pfam" id="PF06580">
    <property type="entry name" value="His_kinase"/>
    <property type="match status" value="1"/>
</dbReference>
<reference evidence="7 8" key="1">
    <citation type="journal article" date="2021" name="ISME Commun">
        <title>Automated analysis of genomic sequences facilitates high-throughput and comprehensive description of bacteria.</title>
        <authorList>
            <person name="Hitch T.C.A."/>
        </authorList>
    </citation>
    <scope>NUCLEOTIDE SEQUENCE [LARGE SCALE GENOMIC DNA]</scope>
    <source>
        <strain evidence="7 8">Sanger_03</strain>
    </source>
</reference>
<feature type="transmembrane region" description="Helical" evidence="5">
    <location>
        <begin position="21"/>
        <end position="42"/>
    </location>
</feature>
<comment type="caution">
    <text evidence="7">The sequence shown here is derived from an EMBL/GenBank/DDBJ whole genome shotgun (WGS) entry which is preliminary data.</text>
</comment>
<keyword evidence="5" id="KW-0812">Transmembrane</keyword>
<gene>
    <name evidence="7" type="ORF">OCV99_07340</name>
</gene>
<feature type="domain" description="HAMP" evidence="6">
    <location>
        <begin position="298"/>
        <end position="349"/>
    </location>
</feature>
<organism evidence="7 8">
    <name type="scientific">Dorea acetigenes</name>
    <dbReference type="NCBI Taxonomy" id="2981787"/>
    <lineage>
        <taxon>Bacteria</taxon>
        <taxon>Bacillati</taxon>
        <taxon>Bacillota</taxon>
        <taxon>Clostridia</taxon>
        <taxon>Lachnospirales</taxon>
        <taxon>Lachnospiraceae</taxon>
        <taxon>Dorea</taxon>
    </lineage>
</organism>
<keyword evidence="8" id="KW-1185">Reference proteome</keyword>
<sequence length="579" mass="67174">MMKKLRQMIVKTIPDSLYQQIKVLSAMLLVVLAGVCTMSIYYTASANVSNIKMLNNDKMEQMQSKMKEYSESIYGRISTLAYSPSAYGYFTMAEEERSIYVDEITSAFLNTMTLEDDIEQIGMYDEEMNLIAGNEAFWQQVKLPSNSEKNEMEFGTMFVSDYNGHSYYTISFPVFDLSSEGYGTRRGIVLFAMRTVGIDDIMEDMKVTNNSRMYLLDQNENIISSYGDDYRKYFPIDEQKKSYYYIKECKVNKEGWKLVSVIPQKEVMIGTWDLYVDIAMMYIFLLVLLMVMRSFFKKRIVDPIEQMDTFVKNLLDEPDARMEINRKDEIGRLAKSLNWMLDEKEILQNNVQQFQKKMYEMELSKKKIQILAYRNQINPHFLYNTLGCIRAMALYYDKEDIAEITMSLSELFRYGVRGDNVVLVEEELNHVKEYARIIDYRFAGNIRVHIQTDKAVKKKKMIKLLLQPLVENAVFHGVEKNLNGGDVFVNVELTDEGLLRFCVEDNGCGMSEERRGAVLEMLEKKGDDEHAKSIGLLNIYKRLHLFYGEEAKFLLESSSGVGTRVTIITPGQIQEDKNV</sequence>
<dbReference type="PROSITE" id="PS50885">
    <property type="entry name" value="HAMP"/>
    <property type="match status" value="1"/>
</dbReference>